<comment type="similarity">
    <text evidence="1">Belongs to the venom metalloproteinase (M12B) family.</text>
</comment>
<dbReference type="Gene3D" id="3.40.390.10">
    <property type="entry name" value="Collagenase (Catalytic Domain)"/>
    <property type="match status" value="1"/>
</dbReference>
<feature type="active site" evidence="7">
    <location>
        <position position="42"/>
    </location>
</feature>
<feature type="domain" description="Peptidase M12B" evidence="8">
    <location>
        <begin position="1"/>
        <end position="102"/>
    </location>
</feature>
<keyword evidence="3 7" id="KW-0479">Metal-binding</keyword>
<evidence type="ECO:0000256" key="1">
    <source>
        <dbReference type="ARBA" id="ARBA00006629"/>
    </source>
</evidence>
<reference evidence="9" key="1">
    <citation type="journal article" date="2016" name="Toxicon">
        <title>The first report on transcriptome analysis of the venom gland of Iranian scorpion, Hemiscorpius lepturus.</title>
        <authorList>
            <person name="Kazemi-Lomedasht F."/>
            <person name="Khalaj V."/>
            <person name="Bagheri K.P."/>
            <person name="Behdani M."/>
            <person name="Shahbazzadeh D."/>
        </authorList>
    </citation>
    <scope>NUCLEOTIDE SEQUENCE</scope>
    <source>
        <strain evidence="9">HLMP2</strain>
        <tissue evidence="9">Venom gland</tissue>
    </source>
</reference>
<keyword evidence="4" id="KW-0378">Hydrolase</keyword>
<keyword evidence="6" id="KW-0482">Metalloprotease</keyword>
<dbReference type="EMBL" id="KX924497">
    <property type="protein sequence ID" value="API81360.1"/>
    <property type="molecule type" value="mRNA"/>
</dbReference>
<proteinExistence type="evidence at transcript level"/>
<sequence length="207" mass="23364">MQMEGGTIGICYVGGICDYWYKVGISMDDGSRFDGCSTVAHELCHNCGCPHDGDPPPSYIGGSPGAESCPWDDGYMMSYIERDTRQYRFSECSKQCVEHMFTIASCMKVRNFVNGAIDLSDSRQPGEFVSDQLGVKDEAPYYNQRCRERREDLLLYKVPGETCSYCCREPTNKEGWFYYYIMKCLDGEPCASGTKVCENGICKDRVK</sequence>
<evidence type="ECO:0000256" key="6">
    <source>
        <dbReference type="ARBA" id="ARBA00023049"/>
    </source>
</evidence>
<protein>
    <submittedName>
        <fullName evidence="9">Venom toxin</fullName>
    </submittedName>
</protein>
<feature type="binding site" evidence="7">
    <location>
        <position position="41"/>
    </location>
    <ligand>
        <name>Zn(2+)</name>
        <dbReference type="ChEBI" id="CHEBI:29105"/>
        <note>catalytic</note>
    </ligand>
</feature>
<evidence type="ECO:0000313" key="9">
    <source>
        <dbReference type="EMBL" id="API81360.1"/>
    </source>
</evidence>
<accession>A0A1L4BJ82</accession>
<evidence type="ECO:0000256" key="5">
    <source>
        <dbReference type="ARBA" id="ARBA00022833"/>
    </source>
</evidence>
<dbReference type="AlphaFoldDB" id="A0A1L4BJ82"/>
<evidence type="ECO:0000259" key="8">
    <source>
        <dbReference type="PROSITE" id="PS50215"/>
    </source>
</evidence>
<feature type="binding site" evidence="7">
    <location>
        <position position="51"/>
    </location>
    <ligand>
        <name>Zn(2+)</name>
        <dbReference type="ChEBI" id="CHEBI:29105"/>
        <note>catalytic</note>
    </ligand>
</feature>
<keyword evidence="5 7" id="KW-0862">Zinc</keyword>
<dbReference type="GO" id="GO:0006509">
    <property type="term" value="P:membrane protein ectodomain proteolysis"/>
    <property type="evidence" value="ECO:0007669"/>
    <property type="project" value="TreeGrafter"/>
</dbReference>
<feature type="binding site" evidence="7">
    <location>
        <position position="45"/>
    </location>
    <ligand>
        <name>Zn(2+)</name>
        <dbReference type="ChEBI" id="CHEBI:29105"/>
        <note>catalytic</note>
    </ligand>
</feature>
<evidence type="ECO:0000256" key="7">
    <source>
        <dbReference type="PROSITE-ProRule" id="PRU00276"/>
    </source>
</evidence>
<dbReference type="PANTHER" id="PTHR11905">
    <property type="entry name" value="ADAM A DISINTEGRIN AND METALLOPROTEASE DOMAIN"/>
    <property type="match status" value="1"/>
</dbReference>
<evidence type="ECO:0000256" key="4">
    <source>
        <dbReference type="ARBA" id="ARBA00022801"/>
    </source>
</evidence>
<comment type="caution">
    <text evidence="7">Lacks conserved residue(s) required for the propagation of feature annotation.</text>
</comment>
<dbReference type="GO" id="GO:0004222">
    <property type="term" value="F:metalloendopeptidase activity"/>
    <property type="evidence" value="ECO:0007669"/>
    <property type="project" value="InterPro"/>
</dbReference>
<evidence type="ECO:0000256" key="3">
    <source>
        <dbReference type="ARBA" id="ARBA00022723"/>
    </source>
</evidence>
<dbReference type="SUPFAM" id="SSF55486">
    <property type="entry name" value="Metalloproteases ('zincins'), catalytic domain"/>
    <property type="match status" value="1"/>
</dbReference>
<evidence type="ECO:0000256" key="2">
    <source>
        <dbReference type="ARBA" id="ARBA00022670"/>
    </source>
</evidence>
<dbReference type="InterPro" id="IPR001590">
    <property type="entry name" value="Peptidase_M12B"/>
</dbReference>
<name>A0A1L4BJ82_HEMLE</name>
<dbReference type="GO" id="GO:0046872">
    <property type="term" value="F:metal ion binding"/>
    <property type="evidence" value="ECO:0007669"/>
    <property type="project" value="UniProtKB-KW"/>
</dbReference>
<dbReference type="Pfam" id="PF13574">
    <property type="entry name" value="Reprolysin_2"/>
    <property type="match status" value="1"/>
</dbReference>
<organism evidence="9">
    <name type="scientific">Hemiscorpius lepturus</name>
    <name type="common">Scorpion</name>
    <dbReference type="NCBI Taxonomy" id="520031"/>
    <lineage>
        <taxon>Eukaryota</taxon>
        <taxon>Metazoa</taxon>
        <taxon>Ecdysozoa</taxon>
        <taxon>Arthropoda</taxon>
        <taxon>Chelicerata</taxon>
        <taxon>Arachnida</taxon>
        <taxon>Scorpiones</taxon>
        <taxon>Iurida</taxon>
        <taxon>Scorpionoidea</taxon>
        <taxon>Hemiscorpiidae</taxon>
    </lineage>
</organism>
<dbReference type="PROSITE" id="PS50215">
    <property type="entry name" value="ADAM_MEPRO"/>
    <property type="match status" value="1"/>
</dbReference>
<dbReference type="PANTHER" id="PTHR11905:SF159">
    <property type="entry name" value="ADAM METALLOPROTEASE"/>
    <property type="match status" value="1"/>
</dbReference>
<dbReference type="InterPro" id="IPR024079">
    <property type="entry name" value="MetalloPept_cat_dom_sf"/>
</dbReference>
<keyword evidence="2" id="KW-0645">Protease</keyword>